<dbReference type="Proteomes" id="UP001597440">
    <property type="component" value="Unassembled WGS sequence"/>
</dbReference>
<accession>A0ABW5KZL0</accession>
<protein>
    <recommendedName>
        <fullName evidence="3">Lipoprotein</fullName>
    </recommendedName>
</protein>
<dbReference type="EMBL" id="JBHULD010000008">
    <property type="protein sequence ID" value="MFD2554179.1"/>
    <property type="molecule type" value="Genomic_DNA"/>
</dbReference>
<dbReference type="Gene3D" id="3.40.390.70">
    <property type="match status" value="1"/>
</dbReference>
<evidence type="ECO:0000313" key="1">
    <source>
        <dbReference type="EMBL" id="MFD2554179.1"/>
    </source>
</evidence>
<proteinExistence type="predicted"/>
<evidence type="ECO:0000313" key="2">
    <source>
        <dbReference type="Proteomes" id="UP001597440"/>
    </source>
</evidence>
<name>A0ABW5KZL0_9SPHI</name>
<comment type="caution">
    <text evidence="1">The sequence shown here is derived from an EMBL/GenBank/DDBJ whole genome shotgun (WGS) entry which is preliminary data.</text>
</comment>
<gene>
    <name evidence="1" type="ORF">ACFSQW_07250</name>
</gene>
<keyword evidence="2" id="KW-1185">Reference proteome</keyword>
<evidence type="ECO:0008006" key="3">
    <source>
        <dbReference type="Google" id="ProtNLM"/>
    </source>
</evidence>
<dbReference type="RefSeq" id="WP_210356020.1">
    <property type="nucleotide sequence ID" value="NZ_JAEQMU010000006.1"/>
</dbReference>
<reference evidence="2" key="1">
    <citation type="journal article" date="2019" name="Int. J. Syst. Evol. Microbiol.">
        <title>The Global Catalogue of Microorganisms (GCM) 10K type strain sequencing project: providing services to taxonomists for standard genome sequencing and annotation.</title>
        <authorList>
            <consortium name="The Broad Institute Genomics Platform"/>
            <consortium name="The Broad Institute Genome Sequencing Center for Infectious Disease"/>
            <person name="Wu L."/>
            <person name="Ma J."/>
        </authorList>
    </citation>
    <scope>NUCLEOTIDE SEQUENCE [LARGE SCALE GENOMIC DNA]</scope>
    <source>
        <strain evidence="2">KCTC 52298</strain>
    </source>
</reference>
<sequence length="316" mass="35555">MNVRIYILTILCYTLLWGCSDKDKLEPEIHIQPDYILPQGNASKADNDRIQALKDKYGSYFLYVVTQKDFSWSQSTGSGNSAIDSIVLGDPKYTGAMLDYIDDIWLKYLPESMKKGAALPYRVMMVDSIKRWRGAAGPPGQPYLVFNYKILGKGITIAGMNASLGTLSKAERLARKNELQKALWEYYVANGIVTIPAAFYTKSNYATTAAPLLPVTEANSVNNAAYRNRGFLPGSYFVNTVSGAVTVMEWYNGSYAWTQAKSNDLNSYLLHLIQRNDAEMAKYLQYPLIKEKFDLLVNHFKNGYGIDVRAIANDRY</sequence>
<organism evidence="1 2">
    <name type="scientific">Sphingobacterium tabacisoli</name>
    <dbReference type="NCBI Taxonomy" id="2044855"/>
    <lineage>
        <taxon>Bacteria</taxon>
        <taxon>Pseudomonadati</taxon>
        <taxon>Bacteroidota</taxon>
        <taxon>Sphingobacteriia</taxon>
        <taxon>Sphingobacteriales</taxon>
        <taxon>Sphingobacteriaceae</taxon>
        <taxon>Sphingobacterium</taxon>
    </lineage>
</organism>